<comment type="caution">
    <text evidence="1">The sequence shown here is derived from an EMBL/GenBank/DDBJ whole genome shotgun (WGS) entry which is preliminary data.</text>
</comment>
<keyword evidence="2" id="KW-1185">Reference proteome</keyword>
<evidence type="ECO:0000313" key="1">
    <source>
        <dbReference type="EMBL" id="GIY53905.1"/>
    </source>
</evidence>
<name>A0AAV4U809_CAEEX</name>
<organism evidence="1 2">
    <name type="scientific">Caerostris extrusa</name>
    <name type="common">Bark spider</name>
    <name type="synonym">Caerostris bankana</name>
    <dbReference type="NCBI Taxonomy" id="172846"/>
    <lineage>
        <taxon>Eukaryota</taxon>
        <taxon>Metazoa</taxon>
        <taxon>Ecdysozoa</taxon>
        <taxon>Arthropoda</taxon>
        <taxon>Chelicerata</taxon>
        <taxon>Arachnida</taxon>
        <taxon>Araneae</taxon>
        <taxon>Araneomorphae</taxon>
        <taxon>Entelegynae</taxon>
        <taxon>Araneoidea</taxon>
        <taxon>Araneidae</taxon>
        <taxon>Caerostris</taxon>
    </lineage>
</organism>
<dbReference type="Proteomes" id="UP001054945">
    <property type="component" value="Unassembled WGS sequence"/>
</dbReference>
<proteinExistence type="predicted"/>
<protein>
    <submittedName>
        <fullName evidence="1">Uncharacterized protein</fullName>
    </submittedName>
</protein>
<accession>A0AAV4U809</accession>
<sequence length="78" mass="8702">MFIANIMAYQIYTGGSLATGRVCGWYQTKSGLPGWGVEYRTSEPILKSPRKLDGIFSTIEGTRSREEGLSPDSLIQWK</sequence>
<reference evidence="1 2" key="1">
    <citation type="submission" date="2021-06" db="EMBL/GenBank/DDBJ databases">
        <title>Caerostris extrusa draft genome.</title>
        <authorList>
            <person name="Kono N."/>
            <person name="Arakawa K."/>
        </authorList>
    </citation>
    <scope>NUCLEOTIDE SEQUENCE [LARGE SCALE GENOMIC DNA]</scope>
</reference>
<dbReference type="AlphaFoldDB" id="A0AAV4U809"/>
<gene>
    <name evidence="1" type="ORF">CEXT_483031</name>
</gene>
<dbReference type="EMBL" id="BPLR01012429">
    <property type="protein sequence ID" value="GIY53905.1"/>
    <property type="molecule type" value="Genomic_DNA"/>
</dbReference>
<evidence type="ECO:0000313" key="2">
    <source>
        <dbReference type="Proteomes" id="UP001054945"/>
    </source>
</evidence>